<evidence type="ECO:0000256" key="13">
    <source>
        <dbReference type="RuleBase" id="RU000461"/>
    </source>
</evidence>
<dbReference type="InterPro" id="IPR002401">
    <property type="entry name" value="Cyt_P450_E_grp-I"/>
</dbReference>
<evidence type="ECO:0000256" key="3">
    <source>
        <dbReference type="ARBA" id="ARBA00010617"/>
    </source>
</evidence>
<comment type="cofactor">
    <cofactor evidence="1 12">
        <name>heme</name>
        <dbReference type="ChEBI" id="CHEBI:30413"/>
    </cofactor>
</comment>
<dbReference type="Pfam" id="PF00067">
    <property type="entry name" value="p450"/>
    <property type="match status" value="1"/>
</dbReference>
<keyword evidence="8 13" id="KW-0560">Oxidoreductase</keyword>
<comment type="similarity">
    <text evidence="3 13">Belongs to the cytochrome P450 family.</text>
</comment>
<evidence type="ECO:0000313" key="15">
    <source>
        <dbReference type="EMBL" id="KAF2113499.1"/>
    </source>
</evidence>
<evidence type="ECO:0000256" key="11">
    <source>
        <dbReference type="ARBA" id="ARBA00023136"/>
    </source>
</evidence>
<dbReference type="PRINTS" id="PR00463">
    <property type="entry name" value="EP450I"/>
</dbReference>
<dbReference type="SUPFAM" id="SSF48264">
    <property type="entry name" value="Cytochrome P450"/>
    <property type="match status" value="1"/>
</dbReference>
<keyword evidence="4 12" id="KW-0349">Heme</keyword>
<dbReference type="InterPro" id="IPR050121">
    <property type="entry name" value="Cytochrome_P450_monoxygenase"/>
</dbReference>
<dbReference type="EMBL" id="ML977327">
    <property type="protein sequence ID" value="KAF2113499.1"/>
    <property type="molecule type" value="Genomic_DNA"/>
</dbReference>
<dbReference type="PROSITE" id="PS00086">
    <property type="entry name" value="CYTOCHROME_P450"/>
    <property type="match status" value="1"/>
</dbReference>
<evidence type="ECO:0000256" key="1">
    <source>
        <dbReference type="ARBA" id="ARBA00001971"/>
    </source>
</evidence>
<sequence length="500" mass="57752">MNSLSLAAAIVLAIIAYNVCLAIYRLLFHPLARFPGPKLAAATQWYELYFDIMKTGQFIWEIERMHRVYGPIVRINPDELHVKDPDFYDEIYAGANRKRDKYDKWIMMAGAPTSAFSTPEHDLHRMRRAALNPFFAKRSVTRFEPRIGAIVTTLCTRLREELNMKRVVDINAAFMALTMDIITEYCYGKSCEFLLEPDFKHEWKECMTNVFEKAAFRRAIPWLTYTLQKLPLGWMLKLMPSMEFLINWQRDIKKQVEAILAQNGEEKESNSIFHSLRDDLDLPASEKSVKRLADEGEILIGAGSETTAKTLTYTAFYVINTPSVLQRLREELKTVMKTSAHIPAWTELEQLPYLSAVVMEGLRITWGISTRLPRVAHEPLKYAEWIIPPRTPVSQTTYFISSDPSIFPNPHIFNPDRWLQKDGRRLDRYLTSFSKGTRGCLGINLAYAELFLTVACVFRRFDIELFETTIHDVKMVRDAFVPAPRIGSKGVRVLVKEELF</sequence>
<evidence type="ECO:0000256" key="9">
    <source>
        <dbReference type="ARBA" id="ARBA00023004"/>
    </source>
</evidence>
<dbReference type="Gene3D" id="1.10.630.10">
    <property type="entry name" value="Cytochrome P450"/>
    <property type="match status" value="1"/>
</dbReference>
<evidence type="ECO:0000313" key="16">
    <source>
        <dbReference type="Proteomes" id="UP000799770"/>
    </source>
</evidence>
<evidence type="ECO:0000256" key="7">
    <source>
        <dbReference type="ARBA" id="ARBA00022989"/>
    </source>
</evidence>
<gene>
    <name evidence="15" type="ORF">BDV96DRAFT_495830</name>
</gene>
<feature type="transmembrane region" description="Helical" evidence="14">
    <location>
        <begin position="6"/>
        <end position="28"/>
    </location>
</feature>
<evidence type="ECO:0000256" key="4">
    <source>
        <dbReference type="ARBA" id="ARBA00022617"/>
    </source>
</evidence>
<proteinExistence type="inferred from homology"/>
<dbReference type="Proteomes" id="UP000799770">
    <property type="component" value="Unassembled WGS sequence"/>
</dbReference>
<organism evidence="15 16">
    <name type="scientific">Lophiotrema nucula</name>
    <dbReference type="NCBI Taxonomy" id="690887"/>
    <lineage>
        <taxon>Eukaryota</taxon>
        <taxon>Fungi</taxon>
        <taxon>Dikarya</taxon>
        <taxon>Ascomycota</taxon>
        <taxon>Pezizomycotina</taxon>
        <taxon>Dothideomycetes</taxon>
        <taxon>Pleosporomycetidae</taxon>
        <taxon>Pleosporales</taxon>
        <taxon>Lophiotremataceae</taxon>
        <taxon>Lophiotrema</taxon>
    </lineage>
</organism>
<dbReference type="OrthoDB" id="3945418at2759"/>
<keyword evidence="6 12" id="KW-0479">Metal-binding</keyword>
<dbReference type="AlphaFoldDB" id="A0A6A5Z211"/>
<reference evidence="15" key="1">
    <citation type="journal article" date="2020" name="Stud. Mycol.">
        <title>101 Dothideomycetes genomes: a test case for predicting lifestyles and emergence of pathogens.</title>
        <authorList>
            <person name="Haridas S."/>
            <person name="Albert R."/>
            <person name="Binder M."/>
            <person name="Bloem J."/>
            <person name="Labutti K."/>
            <person name="Salamov A."/>
            <person name="Andreopoulos B."/>
            <person name="Baker S."/>
            <person name="Barry K."/>
            <person name="Bills G."/>
            <person name="Bluhm B."/>
            <person name="Cannon C."/>
            <person name="Castanera R."/>
            <person name="Culley D."/>
            <person name="Daum C."/>
            <person name="Ezra D."/>
            <person name="Gonzalez J."/>
            <person name="Henrissat B."/>
            <person name="Kuo A."/>
            <person name="Liang C."/>
            <person name="Lipzen A."/>
            <person name="Lutzoni F."/>
            <person name="Magnuson J."/>
            <person name="Mondo S."/>
            <person name="Nolan M."/>
            <person name="Ohm R."/>
            <person name="Pangilinan J."/>
            <person name="Park H.-J."/>
            <person name="Ramirez L."/>
            <person name="Alfaro M."/>
            <person name="Sun H."/>
            <person name="Tritt A."/>
            <person name="Yoshinaga Y."/>
            <person name="Zwiers L.-H."/>
            <person name="Turgeon B."/>
            <person name="Goodwin S."/>
            <person name="Spatafora J."/>
            <person name="Crous P."/>
            <person name="Grigoriev I."/>
        </authorList>
    </citation>
    <scope>NUCLEOTIDE SEQUENCE</scope>
    <source>
        <strain evidence="15">CBS 627.86</strain>
    </source>
</reference>
<name>A0A6A5Z211_9PLEO</name>
<feature type="binding site" description="axial binding residue" evidence="12">
    <location>
        <position position="440"/>
    </location>
    <ligand>
        <name>heme</name>
        <dbReference type="ChEBI" id="CHEBI:30413"/>
    </ligand>
    <ligandPart>
        <name>Fe</name>
        <dbReference type="ChEBI" id="CHEBI:18248"/>
    </ligandPart>
</feature>
<dbReference type="InterPro" id="IPR036396">
    <property type="entry name" value="Cyt_P450_sf"/>
</dbReference>
<keyword evidence="7 14" id="KW-1133">Transmembrane helix</keyword>
<dbReference type="CDD" id="cd11062">
    <property type="entry name" value="CYP58-like"/>
    <property type="match status" value="1"/>
</dbReference>
<keyword evidence="5 14" id="KW-0812">Transmembrane</keyword>
<evidence type="ECO:0000256" key="6">
    <source>
        <dbReference type="ARBA" id="ARBA00022723"/>
    </source>
</evidence>
<dbReference type="PANTHER" id="PTHR24305">
    <property type="entry name" value="CYTOCHROME P450"/>
    <property type="match status" value="1"/>
</dbReference>
<keyword evidence="11 14" id="KW-0472">Membrane</keyword>
<dbReference type="GO" id="GO:0004497">
    <property type="term" value="F:monooxygenase activity"/>
    <property type="evidence" value="ECO:0007669"/>
    <property type="project" value="UniProtKB-KW"/>
</dbReference>
<dbReference type="GO" id="GO:0020037">
    <property type="term" value="F:heme binding"/>
    <property type="evidence" value="ECO:0007669"/>
    <property type="project" value="InterPro"/>
</dbReference>
<accession>A0A6A5Z211</accession>
<dbReference type="GO" id="GO:0005506">
    <property type="term" value="F:iron ion binding"/>
    <property type="evidence" value="ECO:0007669"/>
    <property type="project" value="InterPro"/>
</dbReference>
<dbReference type="PANTHER" id="PTHR24305:SF157">
    <property type="entry name" value="N-ACETYLTRYPTOPHAN 6-HYDROXYLASE IVOC-RELATED"/>
    <property type="match status" value="1"/>
</dbReference>
<evidence type="ECO:0000256" key="14">
    <source>
        <dbReference type="SAM" id="Phobius"/>
    </source>
</evidence>
<keyword evidence="16" id="KW-1185">Reference proteome</keyword>
<dbReference type="FunFam" id="1.10.630.10:FF:000069">
    <property type="entry name" value="Cytochrome P450, putative (Eurofung)"/>
    <property type="match status" value="1"/>
</dbReference>
<evidence type="ECO:0000256" key="5">
    <source>
        <dbReference type="ARBA" id="ARBA00022692"/>
    </source>
</evidence>
<dbReference type="InterPro" id="IPR017972">
    <property type="entry name" value="Cyt_P450_CS"/>
</dbReference>
<dbReference type="PRINTS" id="PR00385">
    <property type="entry name" value="P450"/>
</dbReference>
<evidence type="ECO:0000256" key="10">
    <source>
        <dbReference type="ARBA" id="ARBA00023033"/>
    </source>
</evidence>
<dbReference type="GO" id="GO:0016705">
    <property type="term" value="F:oxidoreductase activity, acting on paired donors, with incorporation or reduction of molecular oxygen"/>
    <property type="evidence" value="ECO:0007669"/>
    <property type="project" value="InterPro"/>
</dbReference>
<dbReference type="InterPro" id="IPR001128">
    <property type="entry name" value="Cyt_P450"/>
</dbReference>
<keyword evidence="10 13" id="KW-0503">Monooxygenase</keyword>
<protein>
    <submittedName>
        <fullName evidence="15">Putative cytochrome P450</fullName>
    </submittedName>
</protein>
<comment type="subcellular location">
    <subcellularLocation>
        <location evidence="2">Membrane</location>
        <topology evidence="2">Single-pass membrane protein</topology>
    </subcellularLocation>
</comment>
<evidence type="ECO:0000256" key="8">
    <source>
        <dbReference type="ARBA" id="ARBA00023002"/>
    </source>
</evidence>
<dbReference type="GO" id="GO:0016020">
    <property type="term" value="C:membrane"/>
    <property type="evidence" value="ECO:0007669"/>
    <property type="project" value="UniProtKB-SubCell"/>
</dbReference>
<keyword evidence="9 12" id="KW-0408">Iron</keyword>
<evidence type="ECO:0000256" key="12">
    <source>
        <dbReference type="PIRSR" id="PIRSR602401-1"/>
    </source>
</evidence>
<evidence type="ECO:0000256" key="2">
    <source>
        <dbReference type="ARBA" id="ARBA00004167"/>
    </source>
</evidence>